<gene>
    <name evidence="5" type="ORF">EGT50_08005</name>
</gene>
<evidence type="ECO:0000256" key="1">
    <source>
        <dbReference type="ARBA" id="ARBA00007154"/>
    </source>
</evidence>
<evidence type="ECO:0000256" key="2">
    <source>
        <dbReference type="ARBA" id="ARBA00022679"/>
    </source>
</evidence>
<accession>A0A3S3BJC3</accession>
<keyword evidence="6" id="KW-1185">Reference proteome</keyword>
<dbReference type="Gene3D" id="3.40.1080.10">
    <property type="entry name" value="Glutaconate Coenzyme A-transferase"/>
    <property type="match status" value="2"/>
</dbReference>
<dbReference type="GO" id="GO:0046952">
    <property type="term" value="P:ketone body catabolic process"/>
    <property type="evidence" value="ECO:0007669"/>
    <property type="project" value="InterPro"/>
</dbReference>
<dbReference type="InterPro" id="IPR037171">
    <property type="entry name" value="NagB/RpiA_transferase-like"/>
</dbReference>
<dbReference type="Pfam" id="PF01144">
    <property type="entry name" value="CoA_trans"/>
    <property type="match status" value="1"/>
</dbReference>
<dbReference type="PIRSF" id="PIRSF000858">
    <property type="entry name" value="SCOT-t"/>
    <property type="match status" value="1"/>
</dbReference>
<evidence type="ECO:0000256" key="3">
    <source>
        <dbReference type="PIRNR" id="PIRNR000858"/>
    </source>
</evidence>
<dbReference type="InterPro" id="IPR014388">
    <property type="entry name" value="3-oxoacid_CoA-transferase"/>
</dbReference>
<dbReference type="PANTHER" id="PTHR43293:SF1">
    <property type="entry name" value="ACETATE COA-TRANSFERASE YDIF"/>
    <property type="match status" value="1"/>
</dbReference>
<dbReference type="GO" id="GO:0008410">
    <property type="term" value="F:CoA-transferase activity"/>
    <property type="evidence" value="ECO:0007669"/>
    <property type="project" value="InterPro"/>
</dbReference>
<comment type="similarity">
    <text evidence="1 3">Belongs to the 3-oxoacid CoA-transferase family.</text>
</comment>
<dbReference type="SUPFAM" id="SSF100950">
    <property type="entry name" value="NagB/RpiA/CoA transferase-like"/>
    <property type="match status" value="2"/>
</dbReference>
<feature type="active site" description="5-glutamyl coenzyme A thioester intermediate" evidence="4">
    <location>
        <position position="329"/>
    </location>
</feature>
<evidence type="ECO:0000313" key="5">
    <source>
        <dbReference type="EMBL" id="RVW02699.1"/>
    </source>
</evidence>
<dbReference type="PROSITE" id="PS51257">
    <property type="entry name" value="PROKAR_LIPOPROTEIN"/>
    <property type="match status" value="1"/>
</dbReference>
<dbReference type="SMART" id="SM00882">
    <property type="entry name" value="CoA_trans"/>
    <property type="match status" value="1"/>
</dbReference>
<dbReference type="AlphaFoldDB" id="A0A3S3BJC3"/>
<dbReference type="EMBL" id="RKLO01000003">
    <property type="protein sequence ID" value="RVW02699.1"/>
    <property type="molecule type" value="Genomic_DNA"/>
</dbReference>
<comment type="caution">
    <text evidence="5">The sequence shown here is derived from an EMBL/GenBank/DDBJ whole genome shotgun (WGS) entry which is preliminary data.</text>
</comment>
<evidence type="ECO:0000256" key="4">
    <source>
        <dbReference type="PIRSR" id="PIRSR000858-1"/>
    </source>
</evidence>
<reference evidence="5 6" key="1">
    <citation type="submission" date="2018-11" db="EMBL/GenBank/DDBJ databases">
        <title>Rhodococcus spongicola sp. nov. and Rhodococcus xishaensis sp. nov. from marine sponges.</title>
        <authorList>
            <person name="Li L."/>
            <person name="Lin H.W."/>
        </authorList>
    </citation>
    <scope>NUCLEOTIDE SEQUENCE [LARGE SCALE GENOMIC DNA]</scope>
    <source>
        <strain evidence="5 6">LHW51113</strain>
    </source>
</reference>
<protein>
    <submittedName>
        <fullName evidence="5">Acyl CoA:acetate/3-ketoacid CoA transferase</fullName>
    </submittedName>
</protein>
<dbReference type="OrthoDB" id="9813111at2"/>
<sequence length="545" mass="58454">MHTPRVLTPRQAADLVHDGDVITVSSSSGLGCPDAVLAGLGQRYEESNSPAGLTSVHPIAAGDMWGIKGIDHLARPGLLARVVAGSYPSGPSSAEPPRIWQMIENNEVEAYNLPSGILYQLHRAAAAKQPGVLSKVGLDTFVDPRIGAGRMNAITPDAIVRVHELDGQEWLFYETLVPNVAIIRATTADTHGNLTFEEEASPLGALDLAYAAHNNDGVVVAQVKYLAEGGSLDPRSVRVPGVLVDALVLAPEQLQTTQTQYDPALSGELRRPLSTIEPVPFTLEKIMARRAAAELQAGEIANLGFGVSALVPHVLVEEGLADAVTWVIEQGPVGGVPLLDFVFGVAQNPDAIMQSPDQFTLLQGGGFEHSLLSFLEIDQHGNVNVHSLPKRRHVTAGVGGFVDITSSAPSIVFVGSFTAGRRDIAIEGGRLDIRADGPHTKFVKEVDSPTFSGQRALANGQKVLYVTERAVLELRPEGLTVTEIAPGVDLRRDVLNKSEFELLVDPNLKTMSGELFSPQLQNLQLLPLPEHPRVQALHTRRTRQD</sequence>
<evidence type="ECO:0000313" key="6">
    <source>
        <dbReference type="Proteomes" id="UP000283479"/>
    </source>
</evidence>
<name>A0A3S3BJC3_9NOCA</name>
<dbReference type="InterPro" id="IPR004165">
    <property type="entry name" value="CoA_trans_fam_I"/>
</dbReference>
<dbReference type="RefSeq" id="WP_127952614.1">
    <property type="nucleotide sequence ID" value="NZ_RKLO01000003.1"/>
</dbReference>
<dbReference type="Proteomes" id="UP000283479">
    <property type="component" value="Unassembled WGS sequence"/>
</dbReference>
<keyword evidence="2 3" id="KW-0808">Transferase</keyword>
<dbReference type="PANTHER" id="PTHR43293">
    <property type="entry name" value="ACETATE COA-TRANSFERASE YDIF"/>
    <property type="match status" value="1"/>
</dbReference>
<organism evidence="5 6">
    <name type="scientific">Rhodococcus xishaensis</name>
    <dbReference type="NCBI Taxonomy" id="2487364"/>
    <lineage>
        <taxon>Bacteria</taxon>
        <taxon>Bacillati</taxon>
        <taxon>Actinomycetota</taxon>
        <taxon>Actinomycetes</taxon>
        <taxon>Mycobacteriales</taxon>
        <taxon>Nocardiaceae</taxon>
        <taxon>Rhodococcus</taxon>
    </lineage>
</organism>
<proteinExistence type="inferred from homology"/>